<protein>
    <submittedName>
        <fullName evidence="5">Amino acid adenylation domain-containing protein</fullName>
    </submittedName>
</protein>
<dbReference type="SUPFAM" id="SSF52777">
    <property type="entry name" value="CoA-dependent acyltransferases"/>
    <property type="match status" value="2"/>
</dbReference>
<dbReference type="InterPro" id="IPR045851">
    <property type="entry name" value="AMP-bd_C_sf"/>
</dbReference>
<dbReference type="PANTHER" id="PTHR45527">
    <property type="entry name" value="NONRIBOSOMAL PEPTIDE SYNTHETASE"/>
    <property type="match status" value="1"/>
</dbReference>
<feature type="domain" description="Carrier" evidence="4">
    <location>
        <begin position="1014"/>
        <end position="1089"/>
    </location>
</feature>
<dbReference type="InterPro" id="IPR020806">
    <property type="entry name" value="PKS_PP-bd"/>
</dbReference>
<dbReference type="EMBL" id="JACHIA010000013">
    <property type="protein sequence ID" value="MBB6072201.1"/>
    <property type="molecule type" value="Genomic_DNA"/>
</dbReference>
<dbReference type="GO" id="GO:0072330">
    <property type="term" value="P:monocarboxylic acid biosynthetic process"/>
    <property type="evidence" value="ECO:0007669"/>
    <property type="project" value="UniProtKB-ARBA"/>
</dbReference>
<evidence type="ECO:0000259" key="4">
    <source>
        <dbReference type="PROSITE" id="PS50075"/>
    </source>
</evidence>
<dbReference type="FunFam" id="2.30.38.10:FF:000001">
    <property type="entry name" value="Non-ribosomal peptide synthetase PvdI"/>
    <property type="match status" value="1"/>
</dbReference>
<dbReference type="GO" id="GO:0003824">
    <property type="term" value="F:catalytic activity"/>
    <property type="evidence" value="ECO:0007669"/>
    <property type="project" value="InterPro"/>
</dbReference>
<dbReference type="Gene3D" id="3.40.50.980">
    <property type="match status" value="2"/>
</dbReference>
<dbReference type="InterPro" id="IPR029058">
    <property type="entry name" value="AB_hydrolase_fold"/>
</dbReference>
<dbReference type="Pfam" id="PF00501">
    <property type="entry name" value="AMP-binding"/>
    <property type="match status" value="1"/>
</dbReference>
<dbReference type="Proteomes" id="UP000582837">
    <property type="component" value="Unassembled WGS sequence"/>
</dbReference>
<dbReference type="NCBIfam" id="TIGR01733">
    <property type="entry name" value="AA-adenyl-dom"/>
    <property type="match status" value="1"/>
</dbReference>
<dbReference type="FunFam" id="3.30.300.30:FF:000010">
    <property type="entry name" value="Enterobactin synthetase component F"/>
    <property type="match status" value="1"/>
</dbReference>
<dbReference type="GO" id="GO:0005829">
    <property type="term" value="C:cytosol"/>
    <property type="evidence" value="ECO:0007669"/>
    <property type="project" value="TreeGrafter"/>
</dbReference>
<organism evidence="5 6">
    <name type="scientific">Longimicrobium terrae</name>
    <dbReference type="NCBI Taxonomy" id="1639882"/>
    <lineage>
        <taxon>Bacteria</taxon>
        <taxon>Pseudomonadati</taxon>
        <taxon>Gemmatimonadota</taxon>
        <taxon>Longimicrobiia</taxon>
        <taxon>Longimicrobiales</taxon>
        <taxon>Longimicrobiaceae</taxon>
        <taxon>Longimicrobium</taxon>
    </lineage>
</organism>
<dbReference type="PANTHER" id="PTHR45527:SF1">
    <property type="entry name" value="FATTY ACID SYNTHASE"/>
    <property type="match status" value="1"/>
</dbReference>
<dbReference type="RefSeq" id="WP_170032155.1">
    <property type="nucleotide sequence ID" value="NZ_JABDTL010000001.1"/>
</dbReference>
<dbReference type="CDD" id="cd05930">
    <property type="entry name" value="A_NRPS"/>
    <property type="match status" value="1"/>
</dbReference>
<dbReference type="PROSITE" id="PS50075">
    <property type="entry name" value="CARRIER"/>
    <property type="match status" value="1"/>
</dbReference>
<name>A0A841H285_9BACT</name>
<dbReference type="FunFam" id="3.40.50.12780:FF:000012">
    <property type="entry name" value="Non-ribosomal peptide synthetase"/>
    <property type="match status" value="1"/>
</dbReference>
<dbReference type="FunFam" id="1.10.1200.10:FF:000016">
    <property type="entry name" value="Non-ribosomal peptide synthase"/>
    <property type="match status" value="1"/>
</dbReference>
<dbReference type="Pfam" id="PF00668">
    <property type="entry name" value="Condensation"/>
    <property type="match status" value="1"/>
</dbReference>
<dbReference type="GO" id="GO:0044550">
    <property type="term" value="P:secondary metabolite biosynthetic process"/>
    <property type="evidence" value="ECO:0007669"/>
    <property type="project" value="UniProtKB-ARBA"/>
</dbReference>
<dbReference type="Gene3D" id="3.40.50.1820">
    <property type="entry name" value="alpha/beta hydrolase"/>
    <property type="match status" value="1"/>
</dbReference>
<evidence type="ECO:0000313" key="6">
    <source>
        <dbReference type="Proteomes" id="UP000582837"/>
    </source>
</evidence>
<proteinExistence type="predicted"/>
<dbReference type="AlphaFoldDB" id="A0A841H285"/>
<dbReference type="Gene3D" id="3.30.300.30">
    <property type="match status" value="1"/>
</dbReference>
<reference evidence="5 6" key="1">
    <citation type="submission" date="2020-08" db="EMBL/GenBank/DDBJ databases">
        <title>Genomic Encyclopedia of Type Strains, Phase IV (KMG-IV): sequencing the most valuable type-strain genomes for metagenomic binning, comparative biology and taxonomic classification.</title>
        <authorList>
            <person name="Goeker M."/>
        </authorList>
    </citation>
    <scope>NUCLEOTIDE SEQUENCE [LARGE SCALE GENOMIC DNA]</scope>
    <source>
        <strain evidence="5 6">DSM 29007</strain>
    </source>
</reference>
<gene>
    <name evidence="5" type="ORF">HNQ61_003863</name>
</gene>
<dbReference type="PROSITE" id="PS00455">
    <property type="entry name" value="AMP_BINDING"/>
    <property type="match status" value="1"/>
</dbReference>
<dbReference type="InterPro" id="IPR023213">
    <property type="entry name" value="CAT-like_dom_sf"/>
</dbReference>
<dbReference type="InterPro" id="IPR001242">
    <property type="entry name" value="Condensation_dom"/>
</dbReference>
<dbReference type="SMART" id="SM00823">
    <property type="entry name" value="PKS_PP"/>
    <property type="match status" value="1"/>
</dbReference>
<dbReference type="InterPro" id="IPR036736">
    <property type="entry name" value="ACP-like_sf"/>
</dbReference>
<accession>A0A841H285</accession>
<dbReference type="GO" id="GO:0031177">
    <property type="term" value="F:phosphopantetheine binding"/>
    <property type="evidence" value="ECO:0007669"/>
    <property type="project" value="InterPro"/>
</dbReference>
<keyword evidence="2" id="KW-0596">Phosphopantetheine</keyword>
<evidence type="ECO:0000256" key="1">
    <source>
        <dbReference type="ARBA" id="ARBA00001957"/>
    </source>
</evidence>
<dbReference type="InterPro" id="IPR025110">
    <property type="entry name" value="AMP-bd_C"/>
</dbReference>
<dbReference type="SUPFAM" id="SSF56801">
    <property type="entry name" value="Acetyl-CoA synthetase-like"/>
    <property type="match status" value="1"/>
</dbReference>
<dbReference type="CDD" id="cd19531">
    <property type="entry name" value="LCL_NRPS-like"/>
    <property type="match status" value="1"/>
</dbReference>
<evidence type="ECO:0000256" key="2">
    <source>
        <dbReference type="ARBA" id="ARBA00022450"/>
    </source>
</evidence>
<evidence type="ECO:0000313" key="5">
    <source>
        <dbReference type="EMBL" id="MBB6072201.1"/>
    </source>
</evidence>
<dbReference type="Gene3D" id="3.30.559.10">
    <property type="entry name" value="Chloramphenicol acetyltransferase-like domain"/>
    <property type="match status" value="1"/>
</dbReference>
<dbReference type="Pfam" id="PF00550">
    <property type="entry name" value="PP-binding"/>
    <property type="match status" value="1"/>
</dbReference>
<dbReference type="InterPro" id="IPR010071">
    <property type="entry name" value="AA_adenyl_dom"/>
</dbReference>
<dbReference type="GO" id="GO:0043041">
    <property type="term" value="P:amino acid activation for nonribosomal peptide biosynthetic process"/>
    <property type="evidence" value="ECO:0007669"/>
    <property type="project" value="TreeGrafter"/>
</dbReference>
<dbReference type="Gene3D" id="3.30.559.30">
    <property type="entry name" value="Nonribosomal peptide synthetase, condensation domain"/>
    <property type="match status" value="1"/>
</dbReference>
<dbReference type="InterPro" id="IPR009081">
    <property type="entry name" value="PP-bd_ACP"/>
</dbReference>
<dbReference type="Pfam" id="PF13193">
    <property type="entry name" value="AMP-binding_C"/>
    <property type="match status" value="1"/>
</dbReference>
<keyword evidence="3" id="KW-0597">Phosphoprotein</keyword>
<dbReference type="PROSITE" id="PS00012">
    <property type="entry name" value="PHOSPHOPANTETHEINE"/>
    <property type="match status" value="1"/>
</dbReference>
<comment type="cofactor">
    <cofactor evidence="1">
        <name>pantetheine 4'-phosphate</name>
        <dbReference type="ChEBI" id="CHEBI:47942"/>
    </cofactor>
</comment>
<evidence type="ECO:0000256" key="3">
    <source>
        <dbReference type="ARBA" id="ARBA00022553"/>
    </source>
</evidence>
<dbReference type="Gene3D" id="2.30.38.10">
    <property type="entry name" value="Luciferase, Domain 3"/>
    <property type="match status" value="1"/>
</dbReference>
<dbReference type="InterPro" id="IPR006162">
    <property type="entry name" value="Ppantetheine_attach_site"/>
</dbReference>
<sequence>MSTHDITAKRASLSDDKRALLQRRLRGEAPALRPRELVTRAAGPGPEHPASFAQERMWFLNEFAPDSPMYNVPVSVLVQADLDVALLERAYSEVVRRHESLRTTFHMGPDGELKQLVHDPFEVRIEIIEMRHRVGEDFSADVNALVSEEAARTFRMDTLPLFRVTLLRVSDEDYAMVITLHHIIIDGWSYPVVLREVVDLYGAYAEGRPSPLTDPTLRYADFAVWQRQFLTGETLEKQVSYWRDSLAGGPVLELPTDHPRPAVSSFRGRFHRFRFDARLTGQLRDLCREDAVTLNMVIMAGFYVLLHRYSGQDDVVVGTLLGNRSRAEVEQIVGVFVNTAALRMDLSGNPTFRDVVRRTRDAVLQADVHQDLPFEKLVDLLGIERDLSRHPVFQALYFHHTFVRTHRELTVPQTRVGLATRPVDADQDVSLVDTGVAKFDLMLATVETLSGLGAKMEYSTDLFEHETIVRLSEHLRTLLDSASLSPDTGIDDLPMMGEAEERTVAESWAAGPPLDAPIAPIHVLCEAQAERTPDATAVVAGTERVTFRELDNWANRIAAVLVERGVKPGDVVGVRMERTAAMVAALVGIWKAGGAYLPLEPDYPAERIAFMRQDTGAALVIVDAGAAADELAVPARPAAGEVFPRPDVEVSVSDLAYLLFTSGSTGRPKAVEIEHGTTAAYLGAVVRDPGLAENDVLLSVTTTSFDISVLELFGPLITGARLVLASREEATDALALARMLEAEKVTVMQATPASWRMLIHAGWNGHPGLRVLCGGEALTTELAEGLLARAGEVINVYGPTECTVWATFFRAQDGGEGILPIGRPIAGARARVLDAALRPTPIGVPGELWISGAGVGRGYHNRPELTAERFVANPFPDGGPRMYRTGDRVRWSSDGQLIFMGRLDTQVKLRGYRIELGEIEATLLRHSSVAQAAALVREDVPGDPRLVAYVVPSAEGEPAGADLRAFLRERLPEYMVPATYVTVDAMPMTTTGKIDRRSLPAPQSETVSDAERIAPRTVVEEMVSDIWTEVLRRDDFGVEDNFFTLGGHSLLATQVLARIAQTFEVEIRIRTFFEHPTIAGVSEAVEGAGSPVLARMVDELADLSPEEIEALLAEAGD</sequence>
<dbReference type="InterPro" id="IPR000873">
    <property type="entry name" value="AMP-dep_synth/lig_dom"/>
</dbReference>
<dbReference type="InterPro" id="IPR020845">
    <property type="entry name" value="AMP-binding_CS"/>
</dbReference>
<dbReference type="SUPFAM" id="SSF47336">
    <property type="entry name" value="ACP-like"/>
    <property type="match status" value="1"/>
</dbReference>
<comment type="caution">
    <text evidence="5">The sequence shown here is derived from an EMBL/GenBank/DDBJ whole genome shotgun (WGS) entry which is preliminary data.</text>
</comment>
<keyword evidence="6" id="KW-1185">Reference proteome</keyword>